<protein>
    <submittedName>
        <fullName evidence="2">Secreted protein</fullName>
    </submittedName>
</protein>
<dbReference type="GeneID" id="115258398"/>
<evidence type="ECO:0000313" key="2">
    <source>
        <dbReference type="EnsemblMetazoa" id="AALFPA23_021042.P31046"/>
    </source>
</evidence>
<feature type="chain" id="PRO_5045632054" evidence="1">
    <location>
        <begin position="23"/>
        <end position="235"/>
    </location>
</feature>
<proteinExistence type="predicted"/>
<sequence length="235" mass="26092">MAVARLVVVLGILVVFASSLEARPESEPTSALETAEFMKDVKQECRNTTGDDRAFKDLVAIMNSDTPRCFMQHVNMSYLQTPIDKLSSLEQTKLLGGICGQLEKAVVCIDPVVEAIKPCMDDEDDMQILTKIVDSIPDAIKMICNNSGAMLLELREPLSRSCAVELAPAIDDCMDVLSNSTMTMDLKNYSVTECNEISKMRDCLERKIRDCGALTYLDLFGLFYRNLLSITPCKL</sequence>
<dbReference type="Proteomes" id="UP000069940">
    <property type="component" value="Unassembled WGS sequence"/>
</dbReference>
<reference evidence="3" key="1">
    <citation type="journal article" date="2015" name="Proc. Natl. Acad. Sci. U.S.A.">
        <title>Genome sequence of the Asian Tiger mosquito, Aedes albopictus, reveals insights into its biology, genetics, and evolution.</title>
        <authorList>
            <person name="Chen X.G."/>
            <person name="Jiang X."/>
            <person name="Gu J."/>
            <person name="Xu M."/>
            <person name="Wu Y."/>
            <person name="Deng Y."/>
            <person name="Zhang C."/>
            <person name="Bonizzoni M."/>
            <person name="Dermauw W."/>
            <person name="Vontas J."/>
            <person name="Armbruster P."/>
            <person name="Huang X."/>
            <person name="Yang Y."/>
            <person name="Zhang H."/>
            <person name="He W."/>
            <person name="Peng H."/>
            <person name="Liu Y."/>
            <person name="Wu K."/>
            <person name="Chen J."/>
            <person name="Lirakis M."/>
            <person name="Topalis P."/>
            <person name="Van Leeuwen T."/>
            <person name="Hall A.B."/>
            <person name="Jiang X."/>
            <person name="Thorpe C."/>
            <person name="Mueller R.L."/>
            <person name="Sun C."/>
            <person name="Waterhouse R.M."/>
            <person name="Yan G."/>
            <person name="Tu Z.J."/>
            <person name="Fang X."/>
            <person name="James A.A."/>
        </authorList>
    </citation>
    <scope>NUCLEOTIDE SEQUENCE [LARGE SCALE GENOMIC DNA]</scope>
    <source>
        <strain evidence="3">Foshan</strain>
    </source>
</reference>
<name>A0ABM1ZRM9_AEDAL</name>
<keyword evidence="3" id="KW-1185">Reference proteome</keyword>
<evidence type="ECO:0000256" key="1">
    <source>
        <dbReference type="SAM" id="SignalP"/>
    </source>
</evidence>
<dbReference type="RefSeq" id="XP_029714349.1">
    <property type="nucleotide sequence ID" value="XM_029858489.2"/>
</dbReference>
<feature type="signal peptide" evidence="1">
    <location>
        <begin position="1"/>
        <end position="22"/>
    </location>
</feature>
<reference evidence="2" key="2">
    <citation type="submission" date="2025-05" db="UniProtKB">
        <authorList>
            <consortium name="EnsemblMetazoa"/>
        </authorList>
    </citation>
    <scope>IDENTIFICATION</scope>
    <source>
        <strain evidence="2">Foshan</strain>
    </source>
</reference>
<dbReference type="Pfam" id="PF07165">
    <property type="entry name" value="DUF1397"/>
    <property type="match status" value="1"/>
</dbReference>
<dbReference type="PANTHER" id="PTHR20997:SF2">
    <property type="entry name" value="EG:BACR42I17.2 PROTEIN-RELATED"/>
    <property type="match status" value="1"/>
</dbReference>
<dbReference type="EnsemblMetazoa" id="AALFPA23_021042.R31046">
    <property type="protein sequence ID" value="AALFPA23_021042.P31046"/>
    <property type="gene ID" value="AALFPA23_021042"/>
</dbReference>
<keyword evidence="1" id="KW-0732">Signal</keyword>
<evidence type="ECO:0000313" key="3">
    <source>
        <dbReference type="Proteomes" id="UP000069940"/>
    </source>
</evidence>
<dbReference type="InterPro" id="IPR009832">
    <property type="entry name" value="DUF1397"/>
</dbReference>
<dbReference type="PANTHER" id="PTHR20997">
    <property type="entry name" value="EG:BACR42I17.2 PROTEIN-RELATED"/>
    <property type="match status" value="1"/>
</dbReference>
<accession>A0ABM1ZRM9</accession>
<organism evidence="2 3">
    <name type="scientific">Aedes albopictus</name>
    <name type="common">Asian tiger mosquito</name>
    <name type="synonym">Stegomyia albopicta</name>
    <dbReference type="NCBI Taxonomy" id="7160"/>
    <lineage>
        <taxon>Eukaryota</taxon>
        <taxon>Metazoa</taxon>
        <taxon>Ecdysozoa</taxon>
        <taxon>Arthropoda</taxon>
        <taxon>Hexapoda</taxon>
        <taxon>Insecta</taxon>
        <taxon>Pterygota</taxon>
        <taxon>Neoptera</taxon>
        <taxon>Endopterygota</taxon>
        <taxon>Diptera</taxon>
        <taxon>Nematocera</taxon>
        <taxon>Culicoidea</taxon>
        <taxon>Culicidae</taxon>
        <taxon>Culicinae</taxon>
        <taxon>Aedini</taxon>
        <taxon>Aedes</taxon>
        <taxon>Stegomyia</taxon>
    </lineage>
</organism>